<dbReference type="PROSITE" id="PS50110">
    <property type="entry name" value="RESPONSE_REGULATORY"/>
    <property type="match status" value="1"/>
</dbReference>
<dbReference type="GO" id="GO:0000160">
    <property type="term" value="P:phosphorelay signal transduction system"/>
    <property type="evidence" value="ECO:0007669"/>
    <property type="project" value="InterPro"/>
</dbReference>
<dbReference type="PANTHER" id="PTHR43214">
    <property type="entry name" value="TWO-COMPONENT RESPONSE REGULATOR"/>
    <property type="match status" value="1"/>
</dbReference>
<dbReference type="InterPro" id="IPR000792">
    <property type="entry name" value="Tscrpt_reg_LuxR_C"/>
</dbReference>
<evidence type="ECO:0000256" key="3">
    <source>
        <dbReference type="ARBA" id="ARBA00023125"/>
    </source>
</evidence>
<dbReference type="SUPFAM" id="SSF52172">
    <property type="entry name" value="CheY-like"/>
    <property type="match status" value="1"/>
</dbReference>
<dbReference type="SUPFAM" id="SSF46894">
    <property type="entry name" value="C-terminal effector domain of the bipartite response regulators"/>
    <property type="match status" value="1"/>
</dbReference>
<evidence type="ECO:0000259" key="6">
    <source>
        <dbReference type="PROSITE" id="PS50043"/>
    </source>
</evidence>
<dbReference type="InterPro" id="IPR001789">
    <property type="entry name" value="Sig_transdc_resp-reg_receiver"/>
</dbReference>
<evidence type="ECO:0000259" key="7">
    <source>
        <dbReference type="PROSITE" id="PS50110"/>
    </source>
</evidence>
<reference evidence="8 9" key="1">
    <citation type="journal article" date="2013" name="Int. J. Syst. Evol. Microbiol.">
        <title>Tumebacillus flagellatus sp. nov., an alpha-amylase/pullulanase-producing bacterium isolated from cassava wastewater.</title>
        <authorList>
            <person name="Wang Q."/>
            <person name="Xie N."/>
            <person name="Qin Y."/>
            <person name="Shen N."/>
            <person name="Zhu J."/>
            <person name="Mi H."/>
            <person name="Huang R."/>
        </authorList>
    </citation>
    <scope>NUCLEOTIDE SEQUENCE [LARGE SCALE GENOMIC DNA]</scope>
    <source>
        <strain evidence="8 9">GST4</strain>
    </source>
</reference>
<keyword evidence="2" id="KW-0805">Transcription regulation</keyword>
<sequence length="199" mass="21470">MRILLAEDQGMVRGALAALLNLEDDIDVIAEAPTGTEAWAKIQELAPDICLLDIEMPGLSGLDVAERIKEAALATRIVILTTFARPGYLQRALRAGVSGYLLKDAPVEELAKALRKVHGGGRVLAPELAMAVWDEPNPLTERERDVLALAGKGLSTADIAGKLFLSEGTVRNYVSEILHKVGAKNRVEAVRIAEEKGWL</sequence>
<dbReference type="OrthoDB" id="9779069at2"/>
<dbReference type="Gene3D" id="3.40.50.2300">
    <property type="match status" value="1"/>
</dbReference>
<feature type="modified residue" description="4-aspartylphosphate" evidence="5">
    <location>
        <position position="53"/>
    </location>
</feature>
<dbReference type="Proteomes" id="UP000027931">
    <property type="component" value="Unassembled WGS sequence"/>
</dbReference>
<protein>
    <submittedName>
        <fullName evidence="8">Transcriptional regulator</fullName>
    </submittedName>
</protein>
<dbReference type="RefSeq" id="WP_038091988.1">
    <property type="nucleotide sequence ID" value="NZ_JMIR01000031.1"/>
</dbReference>
<dbReference type="eggNOG" id="COG2197">
    <property type="taxonomic scope" value="Bacteria"/>
</dbReference>
<dbReference type="GO" id="GO:0006355">
    <property type="term" value="P:regulation of DNA-templated transcription"/>
    <property type="evidence" value="ECO:0007669"/>
    <property type="project" value="InterPro"/>
</dbReference>
<name>A0A074M791_9BACL</name>
<dbReference type="AlphaFoldDB" id="A0A074M791"/>
<dbReference type="SMART" id="SM00448">
    <property type="entry name" value="REC"/>
    <property type="match status" value="1"/>
</dbReference>
<comment type="caution">
    <text evidence="8">The sequence shown here is derived from an EMBL/GenBank/DDBJ whole genome shotgun (WGS) entry which is preliminary data.</text>
</comment>
<evidence type="ECO:0000256" key="4">
    <source>
        <dbReference type="ARBA" id="ARBA00023163"/>
    </source>
</evidence>
<dbReference type="EMBL" id="JMIR01000031">
    <property type="protein sequence ID" value="KEO81877.1"/>
    <property type="molecule type" value="Genomic_DNA"/>
</dbReference>
<keyword evidence="3" id="KW-0238">DNA-binding</keyword>
<feature type="domain" description="HTH luxR-type" evidence="6">
    <location>
        <begin position="132"/>
        <end position="197"/>
    </location>
</feature>
<dbReference type="Pfam" id="PF00072">
    <property type="entry name" value="Response_reg"/>
    <property type="match status" value="1"/>
</dbReference>
<evidence type="ECO:0000313" key="8">
    <source>
        <dbReference type="EMBL" id="KEO81877.1"/>
    </source>
</evidence>
<evidence type="ECO:0000256" key="1">
    <source>
        <dbReference type="ARBA" id="ARBA00022553"/>
    </source>
</evidence>
<evidence type="ECO:0000256" key="2">
    <source>
        <dbReference type="ARBA" id="ARBA00023015"/>
    </source>
</evidence>
<feature type="domain" description="Response regulatory" evidence="7">
    <location>
        <begin position="2"/>
        <end position="118"/>
    </location>
</feature>
<gene>
    <name evidence="8" type="ORF">EL26_18745</name>
</gene>
<dbReference type="PROSITE" id="PS50043">
    <property type="entry name" value="HTH_LUXR_2"/>
    <property type="match status" value="1"/>
</dbReference>
<dbReference type="STRING" id="1157490.EL26_18745"/>
<dbReference type="InterPro" id="IPR016032">
    <property type="entry name" value="Sig_transdc_resp-reg_C-effctor"/>
</dbReference>
<dbReference type="SMART" id="SM00421">
    <property type="entry name" value="HTH_LUXR"/>
    <property type="match status" value="1"/>
</dbReference>
<dbReference type="InterPro" id="IPR039420">
    <property type="entry name" value="WalR-like"/>
</dbReference>
<proteinExistence type="predicted"/>
<dbReference type="PANTHER" id="PTHR43214:SF42">
    <property type="entry name" value="TRANSCRIPTIONAL REGULATORY PROTEIN DESR"/>
    <property type="match status" value="1"/>
</dbReference>
<dbReference type="GO" id="GO:0003677">
    <property type="term" value="F:DNA binding"/>
    <property type="evidence" value="ECO:0007669"/>
    <property type="project" value="UniProtKB-KW"/>
</dbReference>
<evidence type="ECO:0000313" key="9">
    <source>
        <dbReference type="Proteomes" id="UP000027931"/>
    </source>
</evidence>
<accession>A0A074M791</accession>
<organism evidence="8 9">
    <name type="scientific">Tumebacillus flagellatus</name>
    <dbReference type="NCBI Taxonomy" id="1157490"/>
    <lineage>
        <taxon>Bacteria</taxon>
        <taxon>Bacillati</taxon>
        <taxon>Bacillota</taxon>
        <taxon>Bacilli</taxon>
        <taxon>Bacillales</taxon>
        <taxon>Alicyclobacillaceae</taxon>
        <taxon>Tumebacillus</taxon>
    </lineage>
</organism>
<dbReference type="Pfam" id="PF00196">
    <property type="entry name" value="GerE"/>
    <property type="match status" value="1"/>
</dbReference>
<dbReference type="CDD" id="cd06170">
    <property type="entry name" value="LuxR_C_like"/>
    <property type="match status" value="1"/>
</dbReference>
<evidence type="ECO:0000256" key="5">
    <source>
        <dbReference type="PROSITE-ProRule" id="PRU00169"/>
    </source>
</evidence>
<dbReference type="CDD" id="cd19930">
    <property type="entry name" value="REC_DesR-like"/>
    <property type="match status" value="1"/>
</dbReference>
<keyword evidence="9" id="KW-1185">Reference proteome</keyword>
<dbReference type="PRINTS" id="PR00038">
    <property type="entry name" value="HTHLUXR"/>
</dbReference>
<dbReference type="InterPro" id="IPR011006">
    <property type="entry name" value="CheY-like_superfamily"/>
</dbReference>
<keyword evidence="4" id="KW-0804">Transcription</keyword>
<keyword evidence="1 5" id="KW-0597">Phosphoprotein</keyword>